<protein>
    <submittedName>
        <fullName evidence="10">AI-2E family transporter</fullName>
    </submittedName>
</protein>
<feature type="transmembrane region" description="Helical" evidence="9">
    <location>
        <begin position="276"/>
        <end position="295"/>
    </location>
</feature>
<evidence type="ECO:0000256" key="3">
    <source>
        <dbReference type="ARBA" id="ARBA00022448"/>
    </source>
</evidence>
<evidence type="ECO:0000256" key="1">
    <source>
        <dbReference type="ARBA" id="ARBA00004651"/>
    </source>
</evidence>
<dbReference type="EMBL" id="CP063458">
    <property type="protein sequence ID" value="QOV89451.1"/>
    <property type="molecule type" value="Genomic_DNA"/>
</dbReference>
<evidence type="ECO:0000256" key="9">
    <source>
        <dbReference type="SAM" id="Phobius"/>
    </source>
</evidence>
<organism evidence="10 11">
    <name type="scientific">Humisphaera borealis</name>
    <dbReference type="NCBI Taxonomy" id="2807512"/>
    <lineage>
        <taxon>Bacteria</taxon>
        <taxon>Pseudomonadati</taxon>
        <taxon>Planctomycetota</taxon>
        <taxon>Phycisphaerae</taxon>
        <taxon>Tepidisphaerales</taxon>
        <taxon>Tepidisphaeraceae</taxon>
        <taxon>Humisphaera</taxon>
    </lineage>
</organism>
<evidence type="ECO:0000256" key="7">
    <source>
        <dbReference type="ARBA" id="ARBA00023136"/>
    </source>
</evidence>
<dbReference type="RefSeq" id="WP_206292492.1">
    <property type="nucleotide sequence ID" value="NZ_CP063458.1"/>
</dbReference>
<keyword evidence="5 9" id="KW-0812">Transmembrane</keyword>
<keyword evidence="3" id="KW-0813">Transport</keyword>
<reference evidence="10 11" key="1">
    <citation type="submission" date="2020-10" db="EMBL/GenBank/DDBJ databases">
        <title>Wide distribution of Phycisphaera-like planctomycetes from WD2101 soil group in peatlands and genome analysis of the first cultivated representative.</title>
        <authorList>
            <person name="Dedysh S.N."/>
            <person name="Beletsky A.V."/>
            <person name="Ivanova A."/>
            <person name="Kulichevskaya I.S."/>
            <person name="Suzina N.E."/>
            <person name="Philippov D.A."/>
            <person name="Rakitin A.L."/>
            <person name="Mardanov A.V."/>
            <person name="Ravin N.V."/>
        </authorList>
    </citation>
    <scope>NUCLEOTIDE SEQUENCE [LARGE SCALE GENOMIC DNA]</scope>
    <source>
        <strain evidence="10 11">M1803</strain>
    </source>
</reference>
<name>A0A7M2WXB0_9BACT</name>
<evidence type="ECO:0000256" key="6">
    <source>
        <dbReference type="ARBA" id="ARBA00022989"/>
    </source>
</evidence>
<dbReference type="PANTHER" id="PTHR21716:SF67">
    <property type="entry name" value="TRANSPORT PROTEIN YDIK-RELATED"/>
    <property type="match status" value="1"/>
</dbReference>
<evidence type="ECO:0000256" key="5">
    <source>
        <dbReference type="ARBA" id="ARBA00022692"/>
    </source>
</evidence>
<keyword evidence="4" id="KW-1003">Cell membrane</keyword>
<keyword evidence="6 9" id="KW-1133">Transmembrane helix</keyword>
<feature type="compositionally biased region" description="Low complexity" evidence="8">
    <location>
        <begin position="354"/>
        <end position="372"/>
    </location>
</feature>
<dbReference type="InterPro" id="IPR002549">
    <property type="entry name" value="AI-2E-like"/>
</dbReference>
<dbReference type="Proteomes" id="UP000593765">
    <property type="component" value="Chromosome"/>
</dbReference>
<evidence type="ECO:0000256" key="4">
    <source>
        <dbReference type="ARBA" id="ARBA00022475"/>
    </source>
</evidence>
<keyword evidence="7 9" id="KW-0472">Membrane</keyword>
<feature type="transmembrane region" description="Helical" evidence="9">
    <location>
        <begin position="65"/>
        <end position="88"/>
    </location>
</feature>
<evidence type="ECO:0000313" key="11">
    <source>
        <dbReference type="Proteomes" id="UP000593765"/>
    </source>
</evidence>
<dbReference type="KEGG" id="hbs:IPV69_25180"/>
<proteinExistence type="inferred from homology"/>
<dbReference type="AlphaFoldDB" id="A0A7M2WXB0"/>
<dbReference type="GO" id="GO:0005886">
    <property type="term" value="C:plasma membrane"/>
    <property type="evidence" value="ECO:0007669"/>
    <property type="project" value="UniProtKB-SubCell"/>
</dbReference>
<accession>A0A7M2WXB0</accession>
<feature type="region of interest" description="Disordered" evidence="8">
    <location>
        <begin position="348"/>
        <end position="372"/>
    </location>
</feature>
<dbReference type="Pfam" id="PF01594">
    <property type="entry name" value="AI-2E_transport"/>
    <property type="match status" value="1"/>
</dbReference>
<feature type="transmembrane region" description="Helical" evidence="9">
    <location>
        <begin position="213"/>
        <end position="235"/>
    </location>
</feature>
<dbReference type="PROSITE" id="PS51257">
    <property type="entry name" value="PROKAR_LIPOPROTEIN"/>
    <property type="match status" value="1"/>
</dbReference>
<feature type="transmembrane region" description="Helical" evidence="9">
    <location>
        <begin position="315"/>
        <end position="338"/>
    </location>
</feature>
<feature type="transmembrane region" description="Helical" evidence="9">
    <location>
        <begin position="241"/>
        <end position="269"/>
    </location>
</feature>
<dbReference type="PANTHER" id="PTHR21716">
    <property type="entry name" value="TRANSMEMBRANE PROTEIN"/>
    <property type="match status" value="1"/>
</dbReference>
<comment type="subcellular location">
    <subcellularLocation>
        <location evidence="1">Cell membrane</location>
        <topology evidence="1">Multi-pass membrane protein</topology>
    </subcellularLocation>
</comment>
<gene>
    <name evidence="10" type="ORF">IPV69_25180</name>
</gene>
<feature type="transmembrane region" description="Helical" evidence="9">
    <location>
        <begin position="157"/>
        <end position="177"/>
    </location>
</feature>
<keyword evidence="11" id="KW-1185">Reference proteome</keyword>
<evidence type="ECO:0000256" key="2">
    <source>
        <dbReference type="ARBA" id="ARBA00009773"/>
    </source>
</evidence>
<evidence type="ECO:0000256" key="8">
    <source>
        <dbReference type="SAM" id="MobiDB-lite"/>
    </source>
</evidence>
<sequence>MNTGSTRQIERFARLALVGALIVGCWLVLRFFFDAILFAIVIAISTRPAFKWLNNRLKGRRTLSSLLCCVGVVLALVGPASLLAVSAADAGTTLLDQVRTRLSAGPIEPPSWIPGIPLIGPSIADNWRNLAGSRMELVRALQSIAAPFRDAAINAGGVFAAGVVQLVIAVFLLFFLYRDGEKMSVRFERAFERVAGPDAAELIGIAQNTVRSVMLGMVGTAVAQSVVATVGFAIAGVPGALLLGAATFVTSPVPFGPPLVWGGAAIWLYANGDTGWAIFMVIYGAVVISSVDNILKPLLISRGSGLTLAPTLLGVLGGVIAFGFMGLFIGPTVIALAINLGKKWLDQHSDEPDSLPSAADPALPPAEQSSSG</sequence>
<comment type="similarity">
    <text evidence="2">Belongs to the autoinducer-2 exporter (AI-2E) (TC 2.A.86) family.</text>
</comment>
<evidence type="ECO:0000313" key="10">
    <source>
        <dbReference type="EMBL" id="QOV89451.1"/>
    </source>
</evidence>